<dbReference type="PANTHER" id="PTHR32024">
    <property type="entry name" value="TRK SYSTEM POTASSIUM UPTAKE PROTEIN TRKG-RELATED"/>
    <property type="match status" value="1"/>
</dbReference>
<evidence type="ECO:0000256" key="3">
    <source>
        <dbReference type="ARBA" id="ARBA00022475"/>
    </source>
</evidence>
<evidence type="ECO:0000256" key="6">
    <source>
        <dbReference type="ARBA" id="ARBA00023065"/>
    </source>
</evidence>
<keyword evidence="2" id="KW-0813">Transport</keyword>
<evidence type="ECO:0000256" key="7">
    <source>
        <dbReference type="ARBA" id="ARBA00023136"/>
    </source>
</evidence>
<keyword evidence="7 8" id="KW-0472">Membrane</keyword>
<dbReference type="InterPro" id="IPR003445">
    <property type="entry name" value="Cat_transpt"/>
</dbReference>
<feature type="transmembrane region" description="Helical" evidence="8">
    <location>
        <begin position="6"/>
        <end position="22"/>
    </location>
</feature>
<dbReference type="PANTHER" id="PTHR32024:SF1">
    <property type="entry name" value="KTR SYSTEM POTASSIUM UPTAKE PROTEIN B"/>
    <property type="match status" value="1"/>
</dbReference>
<keyword evidence="5 8" id="KW-1133">Transmembrane helix</keyword>
<dbReference type="STRING" id="1318466.BN85411520"/>
<feature type="transmembrane region" description="Helical" evidence="8">
    <location>
        <begin position="381"/>
        <end position="404"/>
    </location>
</feature>
<dbReference type="AlphaFoldDB" id="U4KLD0"/>
<evidence type="ECO:0000313" key="9">
    <source>
        <dbReference type="EMBL" id="CCV64729.1"/>
    </source>
</evidence>
<evidence type="ECO:0000256" key="2">
    <source>
        <dbReference type="ARBA" id="ARBA00022448"/>
    </source>
</evidence>
<feature type="transmembrane region" description="Helical" evidence="8">
    <location>
        <begin position="328"/>
        <end position="349"/>
    </location>
</feature>
<feature type="transmembrane region" description="Helical" evidence="8">
    <location>
        <begin position="34"/>
        <end position="57"/>
    </location>
</feature>
<reference evidence="9 10" key="1">
    <citation type="journal article" date="2013" name="J. Mol. Microbiol. Biotechnol.">
        <title>Analysis of the Complete Genomes of Acholeplasma brassicae , A. palmae and A. laidlawii and Their Comparison to the Obligate Parasites from ' Candidatus Phytoplasma'.</title>
        <authorList>
            <person name="Kube M."/>
            <person name="Siewert C."/>
            <person name="Migdoll A.M."/>
            <person name="Duduk B."/>
            <person name="Holz S."/>
            <person name="Rabus R."/>
            <person name="Seemuller E."/>
            <person name="Mitrovic J."/>
            <person name="Muller I."/>
            <person name="Buttner C."/>
            <person name="Reinhardt R."/>
        </authorList>
    </citation>
    <scope>NUCLEOTIDE SEQUENCE [LARGE SCALE GENOMIC DNA]</scope>
    <source>
        <strain evidence="9 10">J233</strain>
    </source>
</reference>
<evidence type="ECO:0000313" key="10">
    <source>
        <dbReference type="Proteomes" id="UP000032740"/>
    </source>
</evidence>
<protein>
    <submittedName>
        <fullName evidence="9">Trk system potassium uptake protein TrkG</fullName>
    </submittedName>
</protein>
<dbReference type="HOGENOM" id="CLU_026429_0_1_14"/>
<feature type="transmembrane region" description="Helical" evidence="8">
    <location>
        <begin position="108"/>
        <end position="138"/>
    </location>
</feature>
<evidence type="ECO:0000256" key="4">
    <source>
        <dbReference type="ARBA" id="ARBA00022692"/>
    </source>
</evidence>
<dbReference type="GO" id="GO:0030001">
    <property type="term" value="P:metal ion transport"/>
    <property type="evidence" value="ECO:0007669"/>
    <property type="project" value="UniProtKB-ARBA"/>
</dbReference>
<dbReference type="EMBL" id="FO681347">
    <property type="protein sequence ID" value="CCV64729.1"/>
    <property type="molecule type" value="Genomic_DNA"/>
</dbReference>
<feature type="transmembrane region" description="Helical" evidence="8">
    <location>
        <begin position="63"/>
        <end position="87"/>
    </location>
</feature>
<keyword evidence="4 8" id="KW-0812">Transmembrane</keyword>
<dbReference type="KEGG" id="apal:BN85411520"/>
<keyword evidence="6" id="KW-0406">Ion transport</keyword>
<dbReference type="GO" id="GO:0008324">
    <property type="term" value="F:monoatomic cation transmembrane transporter activity"/>
    <property type="evidence" value="ECO:0007669"/>
    <property type="project" value="InterPro"/>
</dbReference>
<evidence type="ECO:0000256" key="8">
    <source>
        <dbReference type="SAM" id="Phobius"/>
    </source>
</evidence>
<dbReference type="Pfam" id="PF02386">
    <property type="entry name" value="TrkH"/>
    <property type="match status" value="1"/>
</dbReference>
<feature type="transmembrane region" description="Helical" evidence="8">
    <location>
        <begin position="178"/>
        <end position="202"/>
    </location>
</feature>
<accession>U4KLD0</accession>
<feature type="transmembrane region" description="Helical" evidence="8">
    <location>
        <begin position="259"/>
        <end position="283"/>
    </location>
</feature>
<keyword evidence="3" id="KW-1003">Cell membrane</keyword>
<evidence type="ECO:0000256" key="5">
    <source>
        <dbReference type="ARBA" id="ARBA00022989"/>
    </source>
</evidence>
<gene>
    <name evidence="9" type="primary">trkG</name>
    <name evidence="9" type="ORF">BN85411520</name>
</gene>
<evidence type="ECO:0000256" key="1">
    <source>
        <dbReference type="ARBA" id="ARBA00004651"/>
    </source>
</evidence>
<dbReference type="Proteomes" id="UP000032740">
    <property type="component" value="Chromosome"/>
</dbReference>
<name>U4KLD0_ALTPJ</name>
<organism evidence="9 10">
    <name type="scientific">Alteracholeplasma palmae (strain ATCC 49389 / J233)</name>
    <name type="common">Acholeplasma palmae</name>
    <dbReference type="NCBI Taxonomy" id="1318466"/>
    <lineage>
        <taxon>Bacteria</taxon>
        <taxon>Bacillati</taxon>
        <taxon>Mycoplasmatota</taxon>
        <taxon>Mollicutes</taxon>
        <taxon>Acholeplasmatales</taxon>
        <taxon>Acholeplasmataceae</taxon>
        <taxon>Acholeplasma</taxon>
    </lineage>
</organism>
<feature type="transmembrane region" description="Helical" evidence="8">
    <location>
        <begin position="222"/>
        <end position="239"/>
    </location>
</feature>
<keyword evidence="10" id="KW-1185">Reference proteome</keyword>
<dbReference type="GO" id="GO:0005886">
    <property type="term" value="C:plasma membrane"/>
    <property type="evidence" value="ECO:0007669"/>
    <property type="project" value="UniProtKB-SubCell"/>
</dbReference>
<comment type="subcellular location">
    <subcellularLocation>
        <location evidence="1">Cell membrane</location>
        <topology evidence="1">Multi-pass membrane protein</topology>
    </subcellularLocation>
</comment>
<sequence length="426" mass="46467">MITLSFFVIIMIGTILLLLPISKTGKGSLDFIDAFFVSTSAITITGLSPVSDLSIILSPFGKVVLAVLIQIGGLSVLTISVFIMYIIGAKIGISNRVLIKENLNQNDLSGMVSLVVRIVTFTLCIEFTGFIINLFVFIPQYDTVTAIGISAFHAISAFNNAGFDLLGSISLQNYQAHILLNINTAALIMLGGIGFIVINDLIEKKSYKKLTTHSKIVLKVNLLLWILGMLVFKFSNLGGKSFSWLESFFLSVTARTAGFTTIDISAISAVATLMLIILMFIGASPSSTGGGIKTTTIYTIFKGIPSYAKGKQVITYQRLINNETRHKASTLLAVSLLIIISSTFVVLTFDHVNLEKAVFEIVSAFSNTGLSKNLTPTLSDYSKLTLCILMFIGRLGPLTILSLFNSEWHKKELHNIEYIEEKMMIG</sequence>
<proteinExistence type="predicted"/>